<accession>X6LKY8</accession>
<gene>
    <name evidence="1" type="ORF">RFI_36079</name>
</gene>
<dbReference type="AlphaFoldDB" id="X6LKY8"/>
<sequence>MIQDFDNNNIPLQSVTLTSPSVLEELLKFNNLKKKKWFETAQGIRIMEQRRSIVEGELQQMQMEMQLQFQHLEFHNLSGGMQLLAIFQNNKDKKIQELQTCNSKLNELQVSISFF</sequence>
<evidence type="ECO:0000313" key="2">
    <source>
        <dbReference type="Proteomes" id="UP000023152"/>
    </source>
</evidence>
<organism evidence="1 2">
    <name type="scientific">Reticulomyxa filosa</name>
    <dbReference type="NCBI Taxonomy" id="46433"/>
    <lineage>
        <taxon>Eukaryota</taxon>
        <taxon>Sar</taxon>
        <taxon>Rhizaria</taxon>
        <taxon>Retaria</taxon>
        <taxon>Foraminifera</taxon>
        <taxon>Monothalamids</taxon>
        <taxon>Reticulomyxidae</taxon>
        <taxon>Reticulomyxa</taxon>
    </lineage>
</organism>
<dbReference type="Proteomes" id="UP000023152">
    <property type="component" value="Unassembled WGS sequence"/>
</dbReference>
<reference evidence="1 2" key="1">
    <citation type="journal article" date="2013" name="Curr. Biol.">
        <title>The Genome of the Foraminiferan Reticulomyxa filosa.</title>
        <authorList>
            <person name="Glockner G."/>
            <person name="Hulsmann N."/>
            <person name="Schleicher M."/>
            <person name="Noegel A.A."/>
            <person name="Eichinger L."/>
            <person name="Gallinger C."/>
            <person name="Pawlowski J."/>
            <person name="Sierra R."/>
            <person name="Euteneuer U."/>
            <person name="Pillet L."/>
            <person name="Moustafa A."/>
            <person name="Platzer M."/>
            <person name="Groth M."/>
            <person name="Szafranski K."/>
            <person name="Schliwa M."/>
        </authorList>
    </citation>
    <scope>NUCLEOTIDE SEQUENCE [LARGE SCALE GENOMIC DNA]</scope>
</reference>
<protein>
    <submittedName>
        <fullName evidence="1">Uncharacterized protein</fullName>
    </submittedName>
</protein>
<dbReference type="EMBL" id="ASPP01038503">
    <property type="protein sequence ID" value="ETO01360.1"/>
    <property type="molecule type" value="Genomic_DNA"/>
</dbReference>
<proteinExistence type="predicted"/>
<keyword evidence="2" id="KW-1185">Reference proteome</keyword>
<comment type="caution">
    <text evidence="1">The sequence shown here is derived from an EMBL/GenBank/DDBJ whole genome shotgun (WGS) entry which is preliminary data.</text>
</comment>
<evidence type="ECO:0000313" key="1">
    <source>
        <dbReference type="EMBL" id="ETO01360.1"/>
    </source>
</evidence>
<name>X6LKY8_RETFI</name>